<keyword evidence="3" id="KW-0378">Hydrolase</keyword>
<name>A0A1B6VGZ2_9PROT</name>
<dbReference type="Proteomes" id="UP000077786">
    <property type="component" value="Unassembled WGS sequence"/>
</dbReference>
<sequence length="264" mass="27458">MTDNSENALLEIAVGAVKAAGDILLDRFRIQPPPTDLATLLQGIADNDKAVTADLRQILLAARPGSHWLEDEDGEGPLPAGEWWAVDPVEGNVNHLHGRDGWGVTATLVRDGEPWLTVIHEPLKGETYTAIAGCGAFVNGKPLHVSGKRGLDAAIVATGQARPGETAAIKKRMAQSTAVMLDAALLVRASVPTGLELVDVAAGQLDLFWQYGHVAAGLIGGALLIREAGGVAINLAGERWTSAASGFVAGPAELANLSISILPL</sequence>
<dbReference type="PANTHER" id="PTHR20854">
    <property type="entry name" value="INOSITOL MONOPHOSPHATASE"/>
    <property type="match status" value="1"/>
</dbReference>
<dbReference type="OrthoDB" id="9785695at2"/>
<dbReference type="Pfam" id="PF00459">
    <property type="entry name" value="Inositol_P"/>
    <property type="match status" value="1"/>
</dbReference>
<dbReference type="GO" id="GO:0046872">
    <property type="term" value="F:metal ion binding"/>
    <property type="evidence" value="ECO:0007669"/>
    <property type="project" value="UniProtKB-KW"/>
</dbReference>
<dbReference type="PRINTS" id="PR00377">
    <property type="entry name" value="IMPHPHTASES"/>
</dbReference>
<proteinExistence type="inferred from homology"/>
<organism evidence="3 4">
    <name type="scientific">Gluconobacter cerinus</name>
    <dbReference type="NCBI Taxonomy" id="38307"/>
    <lineage>
        <taxon>Bacteria</taxon>
        <taxon>Pseudomonadati</taxon>
        <taxon>Pseudomonadota</taxon>
        <taxon>Alphaproteobacteria</taxon>
        <taxon>Acetobacterales</taxon>
        <taxon>Acetobacteraceae</taxon>
        <taxon>Gluconobacter</taxon>
    </lineage>
</organism>
<evidence type="ECO:0000256" key="2">
    <source>
        <dbReference type="PIRSR" id="PIRSR600760-2"/>
    </source>
</evidence>
<evidence type="ECO:0000256" key="1">
    <source>
        <dbReference type="ARBA" id="ARBA00009759"/>
    </source>
</evidence>
<dbReference type="SUPFAM" id="SSF56655">
    <property type="entry name" value="Carbohydrate phosphatase"/>
    <property type="match status" value="1"/>
</dbReference>
<comment type="caution">
    <text evidence="3">The sequence shown here is derived from an EMBL/GenBank/DDBJ whole genome shotgun (WGS) entry which is preliminary data.</text>
</comment>
<evidence type="ECO:0000313" key="3">
    <source>
        <dbReference type="EMBL" id="OAJ66460.1"/>
    </source>
</evidence>
<dbReference type="InterPro" id="IPR000760">
    <property type="entry name" value="Inositol_monophosphatase-like"/>
</dbReference>
<dbReference type="CDD" id="cd01637">
    <property type="entry name" value="IMPase_like"/>
    <property type="match status" value="1"/>
</dbReference>
<dbReference type="Gene3D" id="3.40.190.80">
    <property type="match status" value="1"/>
</dbReference>
<evidence type="ECO:0000313" key="4">
    <source>
        <dbReference type="Proteomes" id="UP000077786"/>
    </source>
</evidence>
<keyword evidence="2" id="KW-0479">Metal-binding</keyword>
<keyword evidence="2" id="KW-0460">Magnesium</keyword>
<dbReference type="RefSeq" id="WP_063905444.1">
    <property type="nucleotide sequence ID" value="NZ_JAERLG010000011.1"/>
</dbReference>
<accession>A0A1B6VGZ2</accession>
<comment type="cofactor">
    <cofactor evidence="2">
        <name>Mg(2+)</name>
        <dbReference type="ChEBI" id="CHEBI:18420"/>
    </cofactor>
</comment>
<feature type="binding site" evidence="2">
    <location>
        <position position="87"/>
    </location>
    <ligand>
        <name>Mg(2+)</name>
        <dbReference type="ChEBI" id="CHEBI:18420"/>
        <label>1</label>
        <note>catalytic</note>
    </ligand>
</feature>
<dbReference type="AlphaFoldDB" id="A0A1B6VGZ2"/>
<gene>
    <name evidence="3" type="ORF">A0123_02867</name>
</gene>
<dbReference type="EC" id="3.1.3.25" evidence="3"/>
<reference evidence="3 4" key="1">
    <citation type="submission" date="2016-03" db="EMBL/GenBank/DDBJ databases">
        <title>Draft genome sequence of Gluconobacter cerinus strain CECT 9110.</title>
        <authorList>
            <person name="Sainz F."/>
            <person name="Mas A."/>
            <person name="Torija M.J."/>
        </authorList>
    </citation>
    <scope>NUCLEOTIDE SEQUENCE [LARGE SCALE GENOMIC DNA]</scope>
    <source>
        <strain evidence="3 4">CECT 9110</strain>
    </source>
</reference>
<dbReference type="PATRIC" id="fig|38307.3.peg.2990"/>
<dbReference type="GO" id="GO:0008934">
    <property type="term" value="F:inositol monophosphate 1-phosphatase activity"/>
    <property type="evidence" value="ECO:0007669"/>
    <property type="project" value="TreeGrafter"/>
</dbReference>
<dbReference type="EMBL" id="LUTU01000015">
    <property type="protein sequence ID" value="OAJ66460.1"/>
    <property type="molecule type" value="Genomic_DNA"/>
</dbReference>
<dbReference type="PANTHER" id="PTHR20854:SF4">
    <property type="entry name" value="INOSITOL-1-MONOPHOSPHATASE-RELATED"/>
    <property type="match status" value="1"/>
</dbReference>
<dbReference type="GeneID" id="89651885"/>
<dbReference type="GO" id="GO:0006020">
    <property type="term" value="P:inositol metabolic process"/>
    <property type="evidence" value="ECO:0007669"/>
    <property type="project" value="TreeGrafter"/>
</dbReference>
<protein>
    <submittedName>
        <fullName evidence="3">Inositol monophosphatase</fullName>
        <ecNumber evidence="3">3.1.3.25</ecNumber>
    </submittedName>
</protein>
<dbReference type="Gene3D" id="3.30.540.10">
    <property type="entry name" value="Fructose-1,6-Bisphosphatase, subunit A, domain 1"/>
    <property type="match status" value="1"/>
</dbReference>
<comment type="similarity">
    <text evidence="1">Belongs to the inositol monophosphatase superfamily.</text>
</comment>
<dbReference type="GO" id="GO:0007165">
    <property type="term" value="P:signal transduction"/>
    <property type="evidence" value="ECO:0007669"/>
    <property type="project" value="TreeGrafter"/>
</dbReference>